<dbReference type="RefSeq" id="WP_015614466.1">
    <property type="nucleotide sequence ID" value="NC_021182.1"/>
</dbReference>
<feature type="domain" description="ABC transporter" evidence="4">
    <location>
        <begin position="9"/>
        <end position="239"/>
    </location>
</feature>
<name>R4K0Q5_CLOPA</name>
<dbReference type="Pfam" id="PF00005">
    <property type="entry name" value="ABC_tran"/>
    <property type="match status" value="1"/>
</dbReference>
<dbReference type="GO" id="GO:0016887">
    <property type="term" value="F:ATP hydrolysis activity"/>
    <property type="evidence" value="ECO:0007669"/>
    <property type="project" value="InterPro"/>
</dbReference>
<dbReference type="HOGENOM" id="CLU_000604_1_22_9"/>
<keyword evidence="2" id="KW-0547">Nucleotide-binding</keyword>
<dbReference type="SMART" id="SM00382">
    <property type="entry name" value="AAA"/>
    <property type="match status" value="1"/>
</dbReference>
<keyword evidence="3" id="KW-0067">ATP-binding</keyword>
<accession>R4K0Q5</accession>
<dbReference type="eggNOG" id="COG1116">
    <property type="taxonomic scope" value="Bacteria"/>
</dbReference>
<dbReference type="PROSITE" id="PS50893">
    <property type="entry name" value="ABC_TRANSPORTER_2"/>
    <property type="match status" value="1"/>
</dbReference>
<dbReference type="STRING" id="86416.Clopa_1148"/>
<dbReference type="CDD" id="cd03293">
    <property type="entry name" value="ABC_NrtD_SsuB_transporters"/>
    <property type="match status" value="1"/>
</dbReference>
<proteinExistence type="predicted"/>
<evidence type="ECO:0000256" key="3">
    <source>
        <dbReference type="ARBA" id="ARBA00022840"/>
    </source>
</evidence>
<dbReference type="PATRIC" id="fig|86416.3.peg.1149"/>
<dbReference type="GO" id="GO:0005524">
    <property type="term" value="F:ATP binding"/>
    <property type="evidence" value="ECO:0007669"/>
    <property type="project" value="UniProtKB-KW"/>
</dbReference>
<evidence type="ECO:0000259" key="4">
    <source>
        <dbReference type="PROSITE" id="PS50893"/>
    </source>
</evidence>
<dbReference type="Gene3D" id="3.40.50.300">
    <property type="entry name" value="P-loop containing nucleotide triphosphate hydrolases"/>
    <property type="match status" value="1"/>
</dbReference>
<protein>
    <submittedName>
        <fullName evidence="5">ABC-type nitrate/sulfonate/bicarbonate transport system, ATPase component</fullName>
    </submittedName>
</protein>
<keyword evidence="1" id="KW-0813">Transport</keyword>
<evidence type="ECO:0000256" key="2">
    <source>
        <dbReference type="ARBA" id="ARBA00022741"/>
    </source>
</evidence>
<dbReference type="PANTHER" id="PTHR42788:SF13">
    <property type="entry name" value="ALIPHATIC SULFONATES IMPORT ATP-BINDING PROTEIN SSUB"/>
    <property type="match status" value="1"/>
</dbReference>
<dbReference type="KEGG" id="cpas:Clopa_1148"/>
<gene>
    <name evidence="5" type="ORF">Clopa_1148</name>
</gene>
<evidence type="ECO:0000313" key="6">
    <source>
        <dbReference type="Proteomes" id="UP000013523"/>
    </source>
</evidence>
<dbReference type="PROSITE" id="PS00211">
    <property type="entry name" value="ABC_TRANSPORTER_1"/>
    <property type="match status" value="1"/>
</dbReference>
<dbReference type="InterPro" id="IPR003593">
    <property type="entry name" value="AAA+_ATPase"/>
</dbReference>
<sequence length="261" mass="29441">MDDKSKKAIEIKNLNKTFKIDNGELTVLKDIDLSVKDGEFLSIVGSSGCGKSTLLRMIVGLDTDYSGGILSYENPIQGPAVDRGMIFQESRLFPWLTVEKNIAFGLSKKVSNSEKKELVHEQLELVGLSNFAKAYPDQLSGGMKQRISIARALINKPKILLLDEPFGALDAMTRINMQQEILKIWEKEKTTMILVTHDIDEAVYLGNRVVVLSSRPGRIKKIVPVELSRPRDRSGYDFTYIKGEIYDEFFTKVENPFSYNI</sequence>
<dbReference type="InterPro" id="IPR003439">
    <property type="entry name" value="ABC_transporter-like_ATP-bd"/>
</dbReference>
<dbReference type="InterPro" id="IPR017871">
    <property type="entry name" value="ABC_transporter-like_CS"/>
</dbReference>
<dbReference type="EMBL" id="CP003261">
    <property type="protein sequence ID" value="AGK96143.1"/>
    <property type="molecule type" value="Genomic_DNA"/>
</dbReference>
<dbReference type="SUPFAM" id="SSF52540">
    <property type="entry name" value="P-loop containing nucleoside triphosphate hydrolases"/>
    <property type="match status" value="1"/>
</dbReference>
<keyword evidence="6" id="KW-1185">Reference proteome</keyword>
<dbReference type="Proteomes" id="UP000013523">
    <property type="component" value="Chromosome"/>
</dbReference>
<dbReference type="InterPro" id="IPR027417">
    <property type="entry name" value="P-loop_NTPase"/>
</dbReference>
<dbReference type="InterPro" id="IPR050166">
    <property type="entry name" value="ABC_transporter_ATP-bind"/>
</dbReference>
<evidence type="ECO:0000256" key="1">
    <source>
        <dbReference type="ARBA" id="ARBA00022448"/>
    </source>
</evidence>
<evidence type="ECO:0000313" key="5">
    <source>
        <dbReference type="EMBL" id="AGK96143.1"/>
    </source>
</evidence>
<dbReference type="AlphaFoldDB" id="R4K0Q5"/>
<organism evidence="5 6">
    <name type="scientific">Clostridium pasteurianum BC1</name>
    <dbReference type="NCBI Taxonomy" id="86416"/>
    <lineage>
        <taxon>Bacteria</taxon>
        <taxon>Bacillati</taxon>
        <taxon>Bacillota</taxon>
        <taxon>Clostridia</taxon>
        <taxon>Eubacteriales</taxon>
        <taxon>Clostridiaceae</taxon>
        <taxon>Clostridium</taxon>
    </lineage>
</organism>
<reference evidence="5 6" key="1">
    <citation type="submission" date="2012-01" db="EMBL/GenBank/DDBJ databases">
        <title>Complete sequence of chromosome of Clostridium pasteurianum BC1.</title>
        <authorList>
            <consortium name="US DOE Joint Genome Institute"/>
            <person name="Lucas S."/>
            <person name="Han J."/>
            <person name="Lapidus A."/>
            <person name="Cheng J.-F."/>
            <person name="Goodwin L."/>
            <person name="Pitluck S."/>
            <person name="Peters L."/>
            <person name="Mikhailova N."/>
            <person name="Teshima H."/>
            <person name="Detter J.C."/>
            <person name="Han C."/>
            <person name="Tapia R."/>
            <person name="Land M."/>
            <person name="Hauser L."/>
            <person name="Kyrpides N."/>
            <person name="Ivanova N."/>
            <person name="Pagani I."/>
            <person name="Dunn J."/>
            <person name="Taghavi S."/>
            <person name="Francis A."/>
            <person name="van der Lelie D."/>
            <person name="Woyke T."/>
        </authorList>
    </citation>
    <scope>NUCLEOTIDE SEQUENCE [LARGE SCALE GENOMIC DNA]</scope>
    <source>
        <strain evidence="5 6">BC1</strain>
    </source>
</reference>
<dbReference type="OrthoDB" id="9801958at2"/>
<dbReference type="PANTHER" id="PTHR42788">
    <property type="entry name" value="TAURINE IMPORT ATP-BINDING PROTEIN-RELATED"/>
    <property type="match status" value="1"/>
</dbReference>